<feature type="non-terminal residue" evidence="2">
    <location>
        <position position="1"/>
    </location>
</feature>
<accession>A0A1V4QEB4</accession>
<evidence type="ECO:0000313" key="3">
    <source>
        <dbReference type="Proteomes" id="UP000191663"/>
    </source>
</evidence>
<dbReference type="AlphaFoldDB" id="A0A1V4QEB4"/>
<dbReference type="Proteomes" id="UP000191663">
    <property type="component" value="Unassembled WGS sequence"/>
</dbReference>
<protein>
    <recommendedName>
        <fullName evidence="1">Secretion system C-terminal sorting domain-containing protein</fullName>
    </recommendedName>
</protein>
<proteinExistence type="predicted"/>
<comment type="caution">
    <text evidence="2">The sequence shown here is derived from an EMBL/GenBank/DDBJ whole genome shotgun (WGS) entry which is preliminary data.</text>
</comment>
<reference evidence="3" key="1">
    <citation type="submission" date="2017-01" db="EMBL/GenBank/DDBJ databases">
        <title>Novel pathways for hydrocarbon cycling and metabolic interdependencies in hydrothermal sediment communities.</title>
        <authorList>
            <person name="Dombrowski N."/>
            <person name="Seitz K."/>
            <person name="Teske A."/>
            <person name="Baker B."/>
        </authorList>
    </citation>
    <scope>NUCLEOTIDE SEQUENCE [LARGE SCALE GENOMIC DNA]</scope>
</reference>
<dbReference type="Pfam" id="PF18962">
    <property type="entry name" value="Por_Secre_tail"/>
    <property type="match status" value="1"/>
</dbReference>
<evidence type="ECO:0000259" key="1">
    <source>
        <dbReference type="Pfam" id="PF18962"/>
    </source>
</evidence>
<gene>
    <name evidence="2" type="ORF">BXT86_05155</name>
</gene>
<dbReference type="NCBIfam" id="TIGR04183">
    <property type="entry name" value="Por_Secre_tail"/>
    <property type="match status" value="1"/>
</dbReference>
<evidence type="ECO:0000313" key="2">
    <source>
        <dbReference type="EMBL" id="OPX17700.1"/>
    </source>
</evidence>
<feature type="domain" description="Secretion system C-terminal sorting" evidence="1">
    <location>
        <begin position="21"/>
        <end position="97"/>
    </location>
</feature>
<organism evidence="2 3">
    <name type="scientific">candidate division WOR-3 bacterium 4484_100</name>
    <dbReference type="NCBI Taxonomy" id="1936077"/>
    <lineage>
        <taxon>Bacteria</taxon>
        <taxon>Bacteria division WOR-3</taxon>
    </lineage>
</organism>
<name>A0A1V4QEB4_UNCW3</name>
<dbReference type="EMBL" id="MUKB01000089">
    <property type="protein sequence ID" value="OPX17700.1"/>
    <property type="molecule type" value="Genomic_DNA"/>
</dbReference>
<sequence length="100" mass="11664">GGGGPQGEELRFFRRFMFERIYPNPVKGLLKIRFNSPDERKVMIKIYDVVGRLIEKVFDGRARIGLNEFYIRPEDFSAGVYFVRLTAGDYKKTEKVVLIK</sequence>
<dbReference type="InterPro" id="IPR026444">
    <property type="entry name" value="Secre_tail"/>
</dbReference>